<comment type="caution">
    <text evidence="1">The sequence shown here is derived from an EMBL/GenBank/DDBJ whole genome shotgun (WGS) entry which is preliminary data.</text>
</comment>
<organism evidence="1 2">
    <name type="scientific">Psychromarinibacter sediminicola</name>
    <dbReference type="NCBI Taxonomy" id="3033385"/>
    <lineage>
        <taxon>Bacteria</taxon>
        <taxon>Pseudomonadati</taxon>
        <taxon>Pseudomonadota</taxon>
        <taxon>Alphaproteobacteria</taxon>
        <taxon>Rhodobacterales</taxon>
        <taxon>Paracoccaceae</taxon>
        <taxon>Psychromarinibacter</taxon>
    </lineage>
</organism>
<dbReference type="Proteomes" id="UP001220964">
    <property type="component" value="Unassembled WGS sequence"/>
</dbReference>
<evidence type="ECO:0000313" key="2">
    <source>
        <dbReference type="Proteomes" id="UP001220964"/>
    </source>
</evidence>
<accession>A0AAE3TC14</accession>
<proteinExistence type="predicted"/>
<sequence>MEILVSGYGDQVSARWGPDMSITNVWKRKQEEHRAEAPDMLEGEQLVPVASSPPLADCNPGTVGLNIAYRDNIENEICLSNAPRSVVRVEAETRYTGATEALKWHVFDETGTTAVAVCYCLR</sequence>
<reference evidence="1" key="1">
    <citation type="submission" date="2023-03" db="EMBL/GenBank/DDBJ databases">
        <title>Multiphase analysis and comparison of six strains from genera Psychromarinibacter, Lutimaribacter, and Maritimibacter, including a novel species: Psychromarinibacter sediminicola sp. nov.</title>
        <authorList>
            <person name="Wang Y.-H."/>
            <person name="Ye M.-Q."/>
            <person name="Du Z.-J."/>
        </authorList>
    </citation>
    <scope>NUCLEOTIDE SEQUENCE</scope>
    <source>
        <strain evidence="1">C21-152</strain>
    </source>
</reference>
<keyword evidence="2" id="KW-1185">Reference proteome</keyword>
<evidence type="ECO:0000313" key="1">
    <source>
        <dbReference type="EMBL" id="MDF0603175.1"/>
    </source>
</evidence>
<name>A0AAE3TC14_9RHOB</name>
<dbReference type="AlphaFoldDB" id="A0AAE3TC14"/>
<dbReference type="EMBL" id="JARGYC010000079">
    <property type="protein sequence ID" value="MDF0603175.1"/>
    <property type="molecule type" value="Genomic_DNA"/>
</dbReference>
<gene>
    <name evidence="1" type="ORF">P1J78_20735</name>
</gene>
<protein>
    <submittedName>
        <fullName evidence="1">Uncharacterized protein</fullName>
    </submittedName>
</protein>